<protein>
    <submittedName>
        <fullName evidence="1">Uncharacterized protein</fullName>
    </submittedName>
</protein>
<sequence length="101" mass="11572">MDGQRKQAKNLNLWTNCLVSSAILGDSGHSCRVWSVTHVVHAEAKDVPTEERGEESESMDELSRQFCYTWGQWSFLQGVVSHSCCACRGQRWTDRGKRRRI</sequence>
<keyword evidence="2" id="KW-1185">Reference proteome</keyword>
<dbReference type="EMBL" id="JAWDGP010001796">
    <property type="protein sequence ID" value="KAK3788159.1"/>
    <property type="molecule type" value="Genomic_DNA"/>
</dbReference>
<dbReference type="AlphaFoldDB" id="A0AAE1DYZ2"/>
<gene>
    <name evidence="1" type="ORF">RRG08_042853</name>
</gene>
<organism evidence="1 2">
    <name type="scientific">Elysia crispata</name>
    <name type="common">lettuce slug</name>
    <dbReference type="NCBI Taxonomy" id="231223"/>
    <lineage>
        <taxon>Eukaryota</taxon>
        <taxon>Metazoa</taxon>
        <taxon>Spiralia</taxon>
        <taxon>Lophotrochozoa</taxon>
        <taxon>Mollusca</taxon>
        <taxon>Gastropoda</taxon>
        <taxon>Heterobranchia</taxon>
        <taxon>Euthyneura</taxon>
        <taxon>Panpulmonata</taxon>
        <taxon>Sacoglossa</taxon>
        <taxon>Placobranchoidea</taxon>
        <taxon>Plakobranchidae</taxon>
        <taxon>Elysia</taxon>
    </lineage>
</organism>
<dbReference type="Proteomes" id="UP001283361">
    <property type="component" value="Unassembled WGS sequence"/>
</dbReference>
<evidence type="ECO:0000313" key="1">
    <source>
        <dbReference type="EMBL" id="KAK3788159.1"/>
    </source>
</evidence>
<proteinExistence type="predicted"/>
<reference evidence="1" key="1">
    <citation type="journal article" date="2023" name="G3 (Bethesda)">
        <title>A reference genome for the long-term kleptoplast-retaining sea slug Elysia crispata morphotype clarki.</title>
        <authorList>
            <person name="Eastman K.E."/>
            <person name="Pendleton A.L."/>
            <person name="Shaikh M.A."/>
            <person name="Suttiyut T."/>
            <person name="Ogas R."/>
            <person name="Tomko P."/>
            <person name="Gavelis G."/>
            <person name="Widhalm J.R."/>
            <person name="Wisecaver J.H."/>
        </authorList>
    </citation>
    <scope>NUCLEOTIDE SEQUENCE</scope>
    <source>
        <strain evidence="1">ECLA1</strain>
    </source>
</reference>
<evidence type="ECO:0000313" key="2">
    <source>
        <dbReference type="Proteomes" id="UP001283361"/>
    </source>
</evidence>
<comment type="caution">
    <text evidence="1">The sequence shown here is derived from an EMBL/GenBank/DDBJ whole genome shotgun (WGS) entry which is preliminary data.</text>
</comment>
<accession>A0AAE1DYZ2</accession>
<name>A0AAE1DYZ2_9GAST</name>